<accession>A0A1M4EN03</accession>
<dbReference type="InterPro" id="IPR002346">
    <property type="entry name" value="Mopterin_DH_FAD-bd"/>
</dbReference>
<dbReference type="InterPro" id="IPR051312">
    <property type="entry name" value="Diverse_Substr_Oxidored"/>
</dbReference>
<dbReference type="InterPro" id="IPR016167">
    <property type="entry name" value="FAD-bd_PCMH_sub1"/>
</dbReference>
<dbReference type="SUPFAM" id="SSF56176">
    <property type="entry name" value="FAD-binding/transporter-associated domain-like"/>
    <property type="match status" value="1"/>
</dbReference>
<evidence type="ECO:0000256" key="1">
    <source>
        <dbReference type="ARBA" id="ARBA00023002"/>
    </source>
</evidence>
<organism evidence="3">
    <name type="scientific">Nonomuraea gerenzanensis</name>
    <dbReference type="NCBI Taxonomy" id="93944"/>
    <lineage>
        <taxon>Bacteria</taxon>
        <taxon>Bacillati</taxon>
        <taxon>Actinomycetota</taxon>
        <taxon>Actinomycetes</taxon>
        <taxon>Streptosporangiales</taxon>
        <taxon>Streptosporangiaceae</taxon>
        <taxon>Nonomuraea</taxon>
    </lineage>
</organism>
<name>A0A1M4EN03_9ACTN</name>
<gene>
    <name evidence="3" type="ORF">BN4615_P9469</name>
</gene>
<dbReference type="PANTHER" id="PTHR42659">
    <property type="entry name" value="XANTHINE DEHYDROGENASE SUBUNIT C-RELATED"/>
    <property type="match status" value="1"/>
</dbReference>
<dbReference type="InterPro" id="IPR036318">
    <property type="entry name" value="FAD-bd_PCMH-like_sf"/>
</dbReference>
<dbReference type="SMART" id="SM01092">
    <property type="entry name" value="CO_deh_flav_C"/>
    <property type="match status" value="1"/>
</dbReference>
<proteinExistence type="predicted"/>
<keyword evidence="1" id="KW-0560">Oxidoreductase</keyword>
<dbReference type="PANTHER" id="PTHR42659:SF1">
    <property type="entry name" value="OXIDOREDUCTASE"/>
    <property type="match status" value="1"/>
</dbReference>
<dbReference type="InterPro" id="IPR005107">
    <property type="entry name" value="CO_DH_flav_C"/>
</dbReference>
<dbReference type="PROSITE" id="PS51387">
    <property type="entry name" value="FAD_PCMH"/>
    <property type="match status" value="1"/>
</dbReference>
<dbReference type="Gene3D" id="3.30.465.10">
    <property type="match status" value="2"/>
</dbReference>
<dbReference type="RefSeq" id="WP_225268584.1">
    <property type="nucleotide sequence ID" value="NZ_CP084058.1"/>
</dbReference>
<dbReference type="InterPro" id="IPR016169">
    <property type="entry name" value="FAD-bd_PCMH_sub2"/>
</dbReference>
<dbReference type="Pfam" id="PF00941">
    <property type="entry name" value="FAD_binding_5"/>
    <property type="match status" value="1"/>
</dbReference>
<feature type="domain" description="FAD-binding PCMH-type" evidence="2">
    <location>
        <begin position="1"/>
        <end position="221"/>
    </location>
</feature>
<evidence type="ECO:0000313" key="3">
    <source>
        <dbReference type="EMBL" id="SBO99953.1"/>
    </source>
</evidence>
<dbReference type="InterPro" id="IPR016166">
    <property type="entry name" value="FAD-bd_PCMH"/>
</dbReference>
<evidence type="ECO:0000259" key="2">
    <source>
        <dbReference type="PROSITE" id="PS51387"/>
    </source>
</evidence>
<dbReference type="GO" id="GO:0071949">
    <property type="term" value="F:FAD binding"/>
    <property type="evidence" value="ECO:0007669"/>
    <property type="project" value="InterPro"/>
</dbReference>
<dbReference type="EMBL" id="LT559118">
    <property type="protein sequence ID" value="SBO99953.1"/>
    <property type="molecule type" value="Genomic_DNA"/>
</dbReference>
<dbReference type="InterPro" id="IPR036683">
    <property type="entry name" value="CO_DH_flav_C_dom_sf"/>
</dbReference>
<dbReference type="Gene3D" id="3.30.43.10">
    <property type="entry name" value="Uridine Diphospho-n-acetylenolpyruvylglucosamine Reductase, domain 2"/>
    <property type="match status" value="1"/>
</dbReference>
<dbReference type="SUPFAM" id="SSF55447">
    <property type="entry name" value="CO dehydrogenase flavoprotein C-terminal domain-like"/>
    <property type="match status" value="1"/>
</dbReference>
<dbReference type="Pfam" id="PF03450">
    <property type="entry name" value="CO_deh_flav_C"/>
    <property type="match status" value="1"/>
</dbReference>
<dbReference type="Gene3D" id="3.30.390.50">
    <property type="entry name" value="CO dehydrogenase flavoprotein, C-terminal domain"/>
    <property type="match status" value="1"/>
</dbReference>
<sequence>MRAFGYTVAGDPAEAVRAAANTPGSAYVAGGTDLLNLMRDGAQTHDHLVDVNRLGLGGIAVDPRRLRIGGAARMRQVAEHPGVRREFPVLAQALLASASPQVRNMASIGGNLLQRTRCGYFRDSAAPCNKRTPGSGCPAITGQNRGHAILGGSDHCIATHPSDLAVALTALDATVHLLGPAGERAVPITDLYLLPGSTPDRETAMRPGELITGVDVPRTALAAESRYLKLRDRATFEFAVVSVAAALRTKGRVVRDVRLAFGGVGTRPWRDTRVEAALRGRPLTGQAIAEAGRLLVRDARAYEGNGFKVELVQRALASILGELGGLR</sequence>
<dbReference type="GO" id="GO:0016491">
    <property type="term" value="F:oxidoreductase activity"/>
    <property type="evidence" value="ECO:0007669"/>
    <property type="project" value="UniProtKB-KW"/>
</dbReference>
<reference evidence="3" key="1">
    <citation type="submission" date="2016-04" db="EMBL/GenBank/DDBJ databases">
        <authorList>
            <person name="Evans L.H."/>
            <person name="Alamgir A."/>
            <person name="Owens N."/>
            <person name="Weber N.D."/>
            <person name="Virtaneva K."/>
            <person name="Barbian K."/>
            <person name="Babar A."/>
            <person name="Rosenke K."/>
        </authorList>
    </citation>
    <scope>NUCLEOTIDE SEQUENCE</scope>
    <source>
        <strain evidence="3">Nono1</strain>
    </source>
</reference>
<protein>
    <submittedName>
        <fullName evidence="3">Periplasmic aromatic aldehyde oxidoreductase, FAD binding subunit YagS</fullName>
    </submittedName>
</protein>
<dbReference type="AlphaFoldDB" id="A0A1M4EN03"/>